<keyword evidence="1" id="KW-0805">Transcription regulation</keyword>
<dbReference type="InterPro" id="IPR000835">
    <property type="entry name" value="HTH_MarR-typ"/>
</dbReference>
<dbReference type="RefSeq" id="WP_353294873.1">
    <property type="nucleotide sequence ID" value="NZ_BAABWH010000004.1"/>
</dbReference>
<dbReference type="PANTHER" id="PTHR42756">
    <property type="entry name" value="TRANSCRIPTIONAL REGULATOR, MARR"/>
    <property type="match status" value="1"/>
</dbReference>
<name>A0ABQ0A0D8_9GAMM</name>
<keyword evidence="6" id="KW-1185">Reference proteome</keyword>
<dbReference type="SUPFAM" id="SSF46785">
    <property type="entry name" value="Winged helix' DNA-binding domain"/>
    <property type="match status" value="1"/>
</dbReference>
<dbReference type="PRINTS" id="PR00598">
    <property type="entry name" value="HTHMARR"/>
</dbReference>
<feature type="domain" description="HTH marR-type" evidence="4">
    <location>
        <begin position="26"/>
        <end position="157"/>
    </location>
</feature>
<dbReference type="Proteomes" id="UP001481413">
    <property type="component" value="Unassembled WGS sequence"/>
</dbReference>
<dbReference type="Pfam" id="PF01047">
    <property type="entry name" value="MarR"/>
    <property type="match status" value="1"/>
</dbReference>
<evidence type="ECO:0000256" key="3">
    <source>
        <dbReference type="ARBA" id="ARBA00023163"/>
    </source>
</evidence>
<dbReference type="PROSITE" id="PS01117">
    <property type="entry name" value="HTH_MARR_1"/>
    <property type="match status" value="1"/>
</dbReference>
<dbReference type="SMART" id="SM00347">
    <property type="entry name" value="HTH_MARR"/>
    <property type="match status" value="1"/>
</dbReference>
<reference evidence="5 6" key="1">
    <citation type="submission" date="2024-04" db="EMBL/GenBank/DDBJ databases">
        <title>Draft genome sequence of Thalassolituus maritimus NBRC 116585.</title>
        <authorList>
            <person name="Miyakawa T."/>
            <person name="Kusuya Y."/>
            <person name="Miura T."/>
        </authorList>
    </citation>
    <scope>NUCLEOTIDE SEQUENCE [LARGE SCALE GENOMIC DNA]</scope>
    <source>
        <strain evidence="5 6">5NW40-0001</strain>
    </source>
</reference>
<keyword evidence="3" id="KW-0804">Transcription</keyword>
<dbReference type="PROSITE" id="PS50995">
    <property type="entry name" value="HTH_MARR_2"/>
    <property type="match status" value="1"/>
</dbReference>
<evidence type="ECO:0000313" key="6">
    <source>
        <dbReference type="Proteomes" id="UP001481413"/>
    </source>
</evidence>
<dbReference type="InterPro" id="IPR036390">
    <property type="entry name" value="WH_DNA-bd_sf"/>
</dbReference>
<accession>A0ABQ0A0D8</accession>
<protein>
    <submittedName>
        <fullName evidence="5">MarR family transcriptional regulator</fullName>
    </submittedName>
</protein>
<dbReference type="PANTHER" id="PTHR42756:SF1">
    <property type="entry name" value="TRANSCRIPTIONAL REPRESSOR OF EMRAB OPERON"/>
    <property type="match status" value="1"/>
</dbReference>
<evidence type="ECO:0000256" key="2">
    <source>
        <dbReference type="ARBA" id="ARBA00023125"/>
    </source>
</evidence>
<evidence type="ECO:0000256" key="1">
    <source>
        <dbReference type="ARBA" id="ARBA00023015"/>
    </source>
</evidence>
<dbReference type="InterPro" id="IPR023187">
    <property type="entry name" value="Tscrpt_reg_MarR-type_CS"/>
</dbReference>
<keyword evidence="2" id="KW-0238">DNA-binding</keyword>
<organism evidence="5 6">
    <name type="scientific">Thalassolituus maritimus</name>
    <dbReference type="NCBI Taxonomy" id="484498"/>
    <lineage>
        <taxon>Bacteria</taxon>
        <taxon>Pseudomonadati</taxon>
        <taxon>Pseudomonadota</taxon>
        <taxon>Gammaproteobacteria</taxon>
        <taxon>Oceanospirillales</taxon>
        <taxon>Oceanospirillaceae</taxon>
        <taxon>Thalassolituus</taxon>
    </lineage>
</organism>
<dbReference type="InterPro" id="IPR036388">
    <property type="entry name" value="WH-like_DNA-bd_sf"/>
</dbReference>
<proteinExistence type="predicted"/>
<gene>
    <name evidence="5" type="ORF">NBRC116585_19100</name>
</gene>
<comment type="caution">
    <text evidence="5">The sequence shown here is derived from an EMBL/GenBank/DDBJ whole genome shotgun (WGS) entry which is preliminary data.</text>
</comment>
<evidence type="ECO:0000313" key="5">
    <source>
        <dbReference type="EMBL" id="GAA6145792.1"/>
    </source>
</evidence>
<dbReference type="Gene3D" id="1.10.10.10">
    <property type="entry name" value="Winged helix-like DNA-binding domain superfamily/Winged helix DNA-binding domain"/>
    <property type="match status" value="1"/>
</dbReference>
<evidence type="ECO:0000259" key="4">
    <source>
        <dbReference type="PROSITE" id="PS50995"/>
    </source>
</evidence>
<sequence>MDHIDQILAQWQRERPELDAWPMAPIGRMYRLFNYLAGDIEAVHKQGGLTTGEFDVLATLRRSGAPFRLTPTLLFQTAMLSSGAMTNRLNQLEKRGLITRLPAEDDRRSLLVQLTDTGRELIDNMVEAHLEKERELLSALSGEEQETLNQIFKKWLRAFEE</sequence>
<dbReference type="EMBL" id="BAABWH010000004">
    <property type="protein sequence ID" value="GAA6145792.1"/>
    <property type="molecule type" value="Genomic_DNA"/>
</dbReference>